<organism evidence="3 4">
    <name type="scientific">Pendulispora rubella</name>
    <dbReference type="NCBI Taxonomy" id="2741070"/>
    <lineage>
        <taxon>Bacteria</taxon>
        <taxon>Pseudomonadati</taxon>
        <taxon>Myxococcota</taxon>
        <taxon>Myxococcia</taxon>
        <taxon>Myxococcales</taxon>
        <taxon>Sorangiineae</taxon>
        <taxon>Pendulisporaceae</taxon>
        <taxon>Pendulispora</taxon>
    </lineage>
</organism>
<feature type="compositionally biased region" description="Low complexity" evidence="1">
    <location>
        <begin position="34"/>
        <end position="63"/>
    </location>
</feature>
<name>A0ABZ2L6L7_9BACT</name>
<sequence>MSDLSFGRPLLGAALLALTLAACASGSSFPPPTTVDAPPASSASSAAPAPAAGGTASTSPATPKQCGCSLCEPVVSEDACTTDADCAPSVPCHAPACVAKAKAVPRKPDTMCTMMMACTSADANSCGCLKGKCALSPKTSP</sequence>
<evidence type="ECO:0000313" key="3">
    <source>
        <dbReference type="EMBL" id="WXB06407.1"/>
    </source>
</evidence>
<dbReference type="EMBL" id="CP089983">
    <property type="protein sequence ID" value="WXB06407.1"/>
    <property type="molecule type" value="Genomic_DNA"/>
</dbReference>
<dbReference type="Proteomes" id="UP001374803">
    <property type="component" value="Chromosome"/>
</dbReference>
<evidence type="ECO:0000256" key="2">
    <source>
        <dbReference type="SAM" id="SignalP"/>
    </source>
</evidence>
<accession>A0ABZ2L6L7</accession>
<keyword evidence="4" id="KW-1185">Reference proteome</keyword>
<feature type="region of interest" description="Disordered" evidence="1">
    <location>
        <begin position="33"/>
        <end position="65"/>
    </location>
</feature>
<feature type="signal peptide" evidence="2">
    <location>
        <begin position="1"/>
        <end position="24"/>
    </location>
</feature>
<feature type="chain" id="PRO_5045113218" evidence="2">
    <location>
        <begin position="25"/>
        <end position="141"/>
    </location>
</feature>
<keyword evidence="2" id="KW-0732">Signal</keyword>
<evidence type="ECO:0000313" key="4">
    <source>
        <dbReference type="Proteomes" id="UP001374803"/>
    </source>
</evidence>
<protein>
    <submittedName>
        <fullName evidence="3">Uncharacterized protein</fullName>
    </submittedName>
</protein>
<proteinExistence type="predicted"/>
<reference evidence="3" key="1">
    <citation type="submission" date="2021-12" db="EMBL/GenBank/DDBJ databases">
        <title>Discovery of the Pendulisporaceae a myxobacterial family with distinct sporulation behavior and unique specialized metabolism.</title>
        <authorList>
            <person name="Garcia R."/>
            <person name="Popoff A."/>
            <person name="Bader C.D."/>
            <person name="Loehr J."/>
            <person name="Walesch S."/>
            <person name="Walt C."/>
            <person name="Boldt J."/>
            <person name="Bunk B."/>
            <person name="Haeckl F.J.F.P.J."/>
            <person name="Gunesch A.P."/>
            <person name="Birkelbach J."/>
            <person name="Nuebel U."/>
            <person name="Pietschmann T."/>
            <person name="Bach T."/>
            <person name="Mueller R."/>
        </authorList>
    </citation>
    <scope>NUCLEOTIDE SEQUENCE</scope>
    <source>
        <strain evidence="3">MSr11367</strain>
    </source>
</reference>
<dbReference type="RefSeq" id="WP_394836053.1">
    <property type="nucleotide sequence ID" value="NZ_CP089929.1"/>
</dbReference>
<gene>
    <name evidence="3" type="ORF">LVJ94_03990</name>
</gene>
<evidence type="ECO:0000256" key="1">
    <source>
        <dbReference type="SAM" id="MobiDB-lite"/>
    </source>
</evidence>